<evidence type="ECO:0000256" key="2">
    <source>
        <dbReference type="SAM" id="Phobius"/>
    </source>
</evidence>
<evidence type="ECO:0000313" key="4">
    <source>
        <dbReference type="EMBL" id="GLU50445.1"/>
    </source>
</evidence>
<keyword evidence="2" id="KW-1133">Transmembrane helix</keyword>
<reference evidence="4" key="1">
    <citation type="submission" date="2023-02" db="EMBL/GenBank/DDBJ databases">
        <title>Nocardiopsis ansamitocini NBRC 112285.</title>
        <authorList>
            <person name="Ichikawa N."/>
            <person name="Sato H."/>
            <person name="Tonouchi N."/>
        </authorList>
    </citation>
    <scope>NUCLEOTIDE SEQUENCE</scope>
    <source>
        <strain evidence="4">NBRC 112285</strain>
    </source>
</reference>
<feature type="transmembrane region" description="Helical" evidence="2">
    <location>
        <begin position="274"/>
        <end position="301"/>
    </location>
</feature>
<evidence type="ECO:0000313" key="5">
    <source>
        <dbReference type="Proteomes" id="UP001165092"/>
    </source>
</evidence>
<comment type="caution">
    <text evidence="4">The sequence shown here is derived from an EMBL/GenBank/DDBJ whole genome shotgun (WGS) entry which is preliminary data.</text>
</comment>
<name>A0A9W6PB49_9ACTN</name>
<keyword evidence="3" id="KW-0732">Signal</keyword>
<evidence type="ECO:0000256" key="1">
    <source>
        <dbReference type="SAM" id="MobiDB-lite"/>
    </source>
</evidence>
<dbReference type="RefSeq" id="WP_285761968.1">
    <property type="nucleotide sequence ID" value="NZ_BSQG01000014.1"/>
</dbReference>
<gene>
    <name evidence="4" type="ORF">Nans01_47960</name>
</gene>
<protein>
    <recommendedName>
        <fullName evidence="6">Neocarzinostatin family protein</fullName>
    </recommendedName>
</protein>
<feature type="chain" id="PRO_5040951000" description="Neocarzinostatin family protein" evidence="3">
    <location>
        <begin position="27"/>
        <end position="315"/>
    </location>
</feature>
<feature type="region of interest" description="Disordered" evidence="1">
    <location>
        <begin position="27"/>
        <end position="46"/>
    </location>
</feature>
<feature type="signal peptide" evidence="3">
    <location>
        <begin position="1"/>
        <end position="26"/>
    </location>
</feature>
<proteinExistence type="predicted"/>
<sequence length="315" mass="32578">MARHRPIAVLALAVSTLLALSPPVAADTTPTGQGAPPAPQVSLDSASGGVGDTVVVRLSAWPIGTTTVRVCGGGDYVGSADCAFSDAVTVVADATGAGAGVLTLSEPPTACPCVVQVSDVTGRYRVDVPLALDGVPTLTPQQQQERLDTLNPAGVLRMLTVTDAAFLPEGGDWWSGWPAWLGVPTQRVVRITIENTGLEPVEDPAVSIAVGRDTAPTGLVYPPRIHRLEPGQVAFYDVAVDLPAPLFGTYVVRGEIVGLDAPVAFEASTASQPWVLLGIGALLVGFAVMWLLLGAVVRIVAAGARVGRWLSRNRS</sequence>
<organism evidence="4 5">
    <name type="scientific">Nocardiopsis ansamitocini</name>
    <dbReference type="NCBI Taxonomy" id="1670832"/>
    <lineage>
        <taxon>Bacteria</taxon>
        <taxon>Bacillati</taxon>
        <taxon>Actinomycetota</taxon>
        <taxon>Actinomycetes</taxon>
        <taxon>Streptosporangiales</taxon>
        <taxon>Nocardiopsidaceae</taxon>
        <taxon>Nocardiopsis</taxon>
    </lineage>
</organism>
<dbReference type="AlphaFoldDB" id="A0A9W6PB49"/>
<dbReference type="EMBL" id="BSQG01000014">
    <property type="protein sequence ID" value="GLU50445.1"/>
    <property type="molecule type" value="Genomic_DNA"/>
</dbReference>
<evidence type="ECO:0008006" key="6">
    <source>
        <dbReference type="Google" id="ProtNLM"/>
    </source>
</evidence>
<evidence type="ECO:0000256" key="3">
    <source>
        <dbReference type="SAM" id="SignalP"/>
    </source>
</evidence>
<accession>A0A9W6PB49</accession>
<keyword evidence="2" id="KW-0812">Transmembrane</keyword>
<dbReference type="Proteomes" id="UP001165092">
    <property type="component" value="Unassembled WGS sequence"/>
</dbReference>
<keyword evidence="2" id="KW-0472">Membrane</keyword>
<keyword evidence="5" id="KW-1185">Reference proteome</keyword>